<reference evidence="1 2" key="1">
    <citation type="submission" date="2021-06" db="EMBL/GenBank/DDBJ databases">
        <title>Microbial metabolic specificity influences pelagic lipid remineralization.</title>
        <authorList>
            <person name="Behrendt L."/>
            <person name="Hunter J.E."/>
            <person name="Alcolombri U."/>
            <person name="Smriga S."/>
            <person name="Mincer T."/>
            <person name="Lowenstein D.P."/>
            <person name="Peaudecerf F.J."/>
            <person name="Fernandez V.I."/>
            <person name="Fredricks H."/>
            <person name="Almblad H."/>
            <person name="Harrison J.J."/>
            <person name="Stocker R."/>
            <person name="Van Mooy B.A.S."/>
        </authorList>
    </citation>
    <scope>NUCLEOTIDE SEQUENCE [LARGE SCALE GENOMIC DNA]</scope>
    <source>
        <strain evidence="1 2">HP15-B</strain>
    </source>
</reference>
<dbReference type="EMBL" id="CP076686">
    <property type="protein sequence ID" value="QWV13892.1"/>
    <property type="molecule type" value="Genomic_DNA"/>
</dbReference>
<evidence type="ECO:0008006" key="3">
    <source>
        <dbReference type="Google" id="ProtNLM"/>
    </source>
</evidence>
<evidence type="ECO:0000313" key="2">
    <source>
        <dbReference type="Proteomes" id="UP000683442"/>
    </source>
</evidence>
<sequence>MSQEYLTTEELAERIKYDTRTIRERLKDSVLLEGVHYIRPFGGRKILYIWDVIEQDMLNHSSSQTFAVPMAGGGVCRG</sequence>
<dbReference type="GeneID" id="78558683"/>
<organism evidence="1 2">
    <name type="scientific">Marinobacter adhaerens</name>
    <dbReference type="NCBI Taxonomy" id="1033846"/>
    <lineage>
        <taxon>Bacteria</taxon>
        <taxon>Pseudomonadati</taxon>
        <taxon>Pseudomonadota</taxon>
        <taxon>Gammaproteobacteria</taxon>
        <taxon>Pseudomonadales</taxon>
        <taxon>Marinobacteraceae</taxon>
        <taxon>Marinobacter</taxon>
    </lineage>
</organism>
<protein>
    <recommendedName>
        <fullName evidence="3">Transcription-repair coupling factor</fullName>
    </recommendedName>
</protein>
<gene>
    <name evidence="1" type="ORF">KQ249_04520</name>
</gene>
<dbReference type="Proteomes" id="UP000683442">
    <property type="component" value="Chromosome"/>
</dbReference>
<accession>A0ABX8IQM4</accession>
<keyword evidence="2" id="KW-1185">Reference proteome</keyword>
<proteinExistence type="predicted"/>
<dbReference type="RefSeq" id="WP_014575711.1">
    <property type="nucleotide sequence ID" value="NZ_CP076686.1"/>
</dbReference>
<name>A0ABX8IQM4_9GAMM</name>
<evidence type="ECO:0000313" key="1">
    <source>
        <dbReference type="EMBL" id="QWV13892.1"/>
    </source>
</evidence>